<dbReference type="RefSeq" id="WP_152947920.1">
    <property type="nucleotide sequence ID" value="NZ_WHYR01000050.1"/>
</dbReference>
<dbReference type="EMBL" id="WHYR01000050">
    <property type="protein sequence ID" value="MQL53448.1"/>
    <property type="molecule type" value="Genomic_DNA"/>
</dbReference>
<dbReference type="CDD" id="cd07713">
    <property type="entry name" value="DHPS-like_MBL-fold"/>
    <property type="match status" value="1"/>
</dbReference>
<evidence type="ECO:0000313" key="2">
    <source>
        <dbReference type="EMBL" id="MQL53448.1"/>
    </source>
</evidence>
<dbReference type="Pfam" id="PF00753">
    <property type="entry name" value="Lactamase_B"/>
    <property type="match status" value="1"/>
</dbReference>
<dbReference type="AlphaFoldDB" id="A0A6N7IWB3"/>
<dbReference type="GO" id="GO:0016787">
    <property type="term" value="F:hydrolase activity"/>
    <property type="evidence" value="ECO:0007669"/>
    <property type="project" value="UniProtKB-KW"/>
</dbReference>
<dbReference type="SMART" id="SM00849">
    <property type="entry name" value="Lactamase_B"/>
    <property type="match status" value="1"/>
</dbReference>
<dbReference type="PANTHER" id="PTHR13754">
    <property type="entry name" value="METALLO-BETA-LACTAMASE SUPERFAMILY PROTEIN"/>
    <property type="match status" value="1"/>
</dbReference>
<evidence type="ECO:0000259" key="1">
    <source>
        <dbReference type="SMART" id="SM00849"/>
    </source>
</evidence>
<dbReference type="PANTHER" id="PTHR13754:SF13">
    <property type="entry name" value="METALLO-BETA-LACTAMASE SUPERFAMILY PROTEIN (AFU_ORTHOLOGUE AFUA_3G07630)"/>
    <property type="match status" value="1"/>
</dbReference>
<dbReference type="InterPro" id="IPR001279">
    <property type="entry name" value="Metallo-B-lactamas"/>
</dbReference>
<dbReference type="InterPro" id="IPR052926">
    <property type="entry name" value="Metallo-beta-lactamase_dom"/>
</dbReference>
<dbReference type="InterPro" id="IPR041712">
    <property type="entry name" value="DHPS-like_MBL-fold"/>
</dbReference>
<gene>
    <name evidence="2" type="ORF">GFC01_14505</name>
</gene>
<keyword evidence="3" id="KW-1185">Reference proteome</keyword>
<protein>
    <submittedName>
        <fullName evidence="2">MBL fold metallo-hydrolase</fullName>
    </submittedName>
</protein>
<dbReference type="SUPFAM" id="SSF56281">
    <property type="entry name" value="Metallo-hydrolase/oxidoreductase"/>
    <property type="match status" value="1"/>
</dbReference>
<dbReference type="OrthoDB" id="9803916at2"/>
<proteinExistence type="predicted"/>
<evidence type="ECO:0000313" key="3">
    <source>
        <dbReference type="Proteomes" id="UP000441717"/>
    </source>
</evidence>
<sequence length="286" mass="30915">MDNAGVKIAVLVENTVGVPTGITGEWGLALFVETGGKKVLFDTGTRGRVVSNAAAMGVDLRSVDALVMSHGHYDHSGGMRDFLSLQGRLPVYIHPDFFTLHYGAMPHEHYIGVPFCRAELESLGAEFIPVREPREIAPGLWVSGEVPRKTDFEKGDDRLFSLVDGRKQPDPFRDDMSLYCVIPEGLVVILGCAHAGVVNIVEHARQVTGVSRVYGIIGGTHLGPVPKEQLEDTINYLQGLNLQFLAANHCTGLPVMARLAGIFSSVFHFAPAGAVFTLPMKEGKPA</sequence>
<comment type="caution">
    <text evidence="2">The sequence shown here is derived from an EMBL/GenBank/DDBJ whole genome shotgun (WGS) entry which is preliminary data.</text>
</comment>
<dbReference type="Gene3D" id="3.60.15.10">
    <property type="entry name" value="Ribonuclease Z/Hydroxyacylglutathione hydrolase-like"/>
    <property type="match status" value="1"/>
</dbReference>
<keyword evidence="2" id="KW-0378">Hydrolase</keyword>
<dbReference type="Proteomes" id="UP000441717">
    <property type="component" value="Unassembled WGS sequence"/>
</dbReference>
<feature type="domain" description="Metallo-beta-lactamase" evidence="1">
    <location>
        <begin position="26"/>
        <end position="249"/>
    </location>
</feature>
<dbReference type="InterPro" id="IPR036866">
    <property type="entry name" value="RibonucZ/Hydroxyglut_hydro"/>
</dbReference>
<name>A0A6N7IWB3_9FIRM</name>
<dbReference type="GO" id="GO:0016740">
    <property type="term" value="F:transferase activity"/>
    <property type="evidence" value="ECO:0007669"/>
    <property type="project" value="TreeGrafter"/>
</dbReference>
<accession>A0A6N7IWB3</accession>
<reference evidence="2 3" key="1">
    <citation type="submission" date="2019-10" db="EMBL/GenBank/DDBJ databases">
        <title>Comparative genomics of sulfur disproportionating microorganisms.</title>
        <authorList>
            <person name="Ward L.M."/>
            <person name="Bertran E."/>
            <person name="Johnston D."/>
        </authorList>
    </citation>
    <scope>NUCLEOTIDE SEQUENCE [LARGE SCALE GENOMIC DNA]</scope>
    <source>
        <strain evidence="2 3">DSM 14055</strain>
    </source>
</reference>
<organism evidence="2 3">
    <name type="scientific">Desulfofundulus thermobenzoicus</name>
    <dbReference type="NCBI Taxonomy" id="29376"/>
    <lineage>
        <taxon>Bacteria</taxon>
        <taxon>Bacillati</taxon>
        <taxon>Bacillota</taxon>
        <taxon>Clostridia</taxon>
        <taxon>Eubacteriales</taxon>
        <taxon>Peptococcaceae</taxon>
        <taxon>Desulfofundulus</taxon>
    </lineage>
</organism>